<dbReference type="EMBL" id="WOCA01000002">
    <property type="protein sequence ID" value="MUK87350.1"/>
    <property type="molecule type" value="Genomic_DNA"/>
</dbReference>
<protein>
    <recommendedName>
        <fullName evidence="3">Glutamine amidotransferase type-2 domain-containing protein</fullName>
    </recommendedName>
</protein>
<comment type="caution">
    <text evidence="1">The sequence shown here is derived from an EMBL/GenBank/DDBJ whole genome shotgun (WGS) entry which is preliminary data.</text>
</comment>
<dbReference type="Proteomes" id="UP000469125">
    <property type="component" value="Unassembled WGS sequence"/>
</dbReference>
<organism evidence="1 2">
    <name type="scientific">Ornithinibacillus caprae</name>
    <dbReference type="NCBI Taxonomy" id="2678566"/>
    <lineage>
        <taxon>Bacteria</taxon>
        <taxon>Bacillati</taxon>
        <taxon>Bacillota</taxon>
        <taxon>Bacilli</taxon>
        <taxon>Bacillales</taxon>
        <taxon>Bacillaceae</taxon>
        <taxon>Ornithinibacillus</taxon>
    </lineage>
</organism>
<evidence type="ECO:0008006" key="3">
    <source>
        <dbReference type="Google" id="ProtNLM"/>
    </source>
</evidence>
<dbReference type="RefSeq" id="WP_155666992.1">
    <property type="nucleotide sequence ID" value="NZ_WOCA01000002.1"/>
</dbReference>
<dbReference type="InterPro" id="IPR029055">
    <property type="entry name" value="Ntn_hydrolases_N"/>
</dbReference>
<evidence type="ECO:0000313" key="2">
    <source>
        <dbReference type="Proteomes" id="UP000469125"/>
    </source>
</evidence>
<dbReference type="SUPFAM" id="SSF56235">
    <property type="entry name" value="N-terminal nucleophile aminohydrolases (Ntn hydrolases)"/>
    <property type="match status" value="1"/>
</dbReference>
<gene>
    <name evidence="1" type="ORF">GMD78_02905</name>
</gene>
<proteinExistence type="predicted"/>
<accession>A0A6N8FCR5</accession>
<reference evidence="1 2" key="1">
    <citation type="submission" date="2019-11" db="EMBL/GenBank/DDBJ databases">
        <authorList>
            <person name="Li X."/>
        </authorList>
    </citation>
    <scope>NUCLEOTIDE SEQUENCE [LARGE SCALE GENOMIC DNA]</scope>
    <source>
        <strain evidence="1 2">L9</strain>
    </source>
</reference>
<name>A0A6N8FCR5_9BACI</name>
<dbReference type="AlphaFoldDB" id="A0A6N8FCR5"/>
<dbReference type="Gene3D" id="3.60.20.10">
    <property type="entry name" value="Glutamine Phosphoribosylpyrophosphate, subunit 1, domain 1"/>
    <property type="match status" value="1"/>
</dbReference>
<dbReference type="SUPFAM" id="SSF52402">
    <property type="entry name" value="Adenine nucleotide alpha hydrolases-like"/>
    <property type="match status" value="1"/>
</dbReference>
<keyword evidence="2" id="KW-1185">Reference proteome</keyword>
<evidence type="ECO:0000313" key="1">
    <source>
        <dbReference type="EMBL" id="MUK87350.1"/>
    </source>
</evidence>
<sequence>MNSNIMRYRFGFAIYKNTSRPNLDEIKNWDKFETNGYYIHTHPEVNVQTVETSHGTAILIGEAFVCKGRKKLTHIIKVLLKEDNWEAFNCITGRFALFLITASQAKILHDPFGSRTVYYLQNGEVCVASHSALVASLFNEKVSEEARSFIKLPEYKARGTGYLPGDVTMYDNIKALVPNNFYDMNEKKTVRYWPRKPIKTVSTRYFLKQCDRYLFSFTQYYSPKYNLLLGLTGGVDTRALVAGIMGKGVKPRLITWTGKRLPEKEVPIVAKMKEHLGCPHVYLDPSEKMDSDTFTDIGKQASAATGYSRGFSRLTAHMGEVVQPNEAFVRGFGGEIIRGFYSRHKTSMSGDLIKDFVNLYKTKRIKEPGEEFINFVTESTKGFIERANYSNGMFNVDVSDLFYWEQRMGMWGANMLNEMDPAIYSLVGFNSRPLYESAFGLDEKERLGAEIMLKITARYDKKFSEIGVLS</sequence>